<reference evidence="2 3" key="1">
    <citation type="journal article" date="2022" name="bioRxiv">
        <title>Genomics of Preaxostyla Flagellates Illuminates Evolutionary Transitions and the Path Towards Mitochondrial Loss.</title>
        <authorList>
            <person name="Novak L.V.F."/>
            <person name="Treitli S.C."/>
            <person name="Pyrih J."/>
            <person name="Halakuc P."/>
            <person name="Pipaliya S.V."/>
            <person name="Vacek V."/>
            <person name="Brzon O."/>
            <person name="Soukal P."/>
            <person name="Eme L."/>
            <person name="Dacks J.B."/>
            <person name="Karnkowska A."/>
            <person name="Elias M."/>
            <person name="Hampl V."/>
        </authorList>
    </citation>
    <scope>NUCLEOTIDE SEQUENCE [LARGE SCALE GENOMIC DNA]</scope>
    <source>
        <strain evidence="2">NAU3</strain>
        <tissue evidence="2">Gut</tissue>
    </source>
</reference>
<evidence type="ECO:0000313" key="3">
    <source>
        <dbReference type="Proteomes" id="UP001281761"/>
    </source>
</evidence>
<evidence type="ECO:0000313" key="2">
    <source>
        <dbReference type="EMBL" id="KAK2941599.1"/>
    </source>
</evidence>
<keyword evidence="3" id="KW-1185">Reference proteome</keyword>
<dbReference type="Proteomes" id="UP001281761">
    <property type="component" value="Unassembled WGS sequence"/>
</dbReference>
<comment type="caution">
    <text evidence="2">The sequence shown here is derived from an EMBL/GenBank/DDBJ whole genome shotgun (WGS) entry which is preliminary data.</text>
</comment>
<keyword evidence="1" id="KW-0472">Membrane</keyword>
<evidence type="ECO:0000256" key="1">
    <source>
        <dbReference type="SAM" id="Phobius"/>
    </source>
</evidence>
<feature type="transmembrane region" description="Helical" evidence="1">
    <location>
        <begin position="319"/>
        <end position="338"/>
    </location>
</feature>
<keyword evidence="1" id="KW-1133">Transmembrane helix</keyword>
<sequence length="342" mass="38310">MDNYQKIVVVFEWERKVDEREEMRHRGTFLLSLDYFTDASDDDNIEITEPNNLWSLTNQKCSPVLYSLRSTKHVVSNSHIPHNLFCIRRNQPHSPTTAQLGRITLIDSSLELKDVVDRSLMKMREDSALHNCFGVDELDHACLPFTQSSFHIRYSEGGEIEISNLNGGDGVETASTWISSSDCQLTAKETISHSPFFVPTLNSSSSKVTFDKKSSTHAFTLIGSTFIPCGLFLEVFERSGHNGRNGEYTRELTESSTLSFTETAITLAVPQKEIAASIAVEAEGHARLVFGDGSRTESFRVKLSGSDERKALTKQAMKWVVPVICACVALLLFIIILLRHRS</sequence>
<organism evidence="2 3">
    <name type="scientific">Blattamonas nauphoetae</name>
    <dbReference type="NCBI Taxonomy" id="2049346"/>
    <lineage>
        <taxon>Eukaryota</taxon>
        <taxon>Metamonada</taxon>
        <taxon>Preaxostyla</taxon>
        <taxon>Oxymonadida</taxon>
        <taxon>Blattamonas</taxon>
    </lineage>
</organism>
<gene>
    <name evidence="2" type="ORF">BLNAU_23476</name>
</gene>
<protein>
    <submittedName>
        <fullName evidence="2">Uncharacterized protein</fullName>
    </submittedName>
</protein>
<name>A0ABQ9WQ30_9EUKA</name>
<dbReference type="EMBL" id="JARBJD010000484">
    <property type="protein sequence ID" value="KAK2941599.1"/>
    <property type="molecule type" value="Genomic_DNA"/>
</dbReference>
<keyword evidence="1" id="KW-0812">Transmembrane</keyword>
<accession>A0ABQ9WQ30</accession>
<proteinExistence type="predicted"/>